<dbReference type="GO" id="GO:0008728">
    <property type="term" value="F:GTP diphosphokinase activity"/>
    <property type="evidence" value="ECO:0007669"/>
    <property type="project" value="TreeGrafter"/>
</dbReference>
<dbReference type="SMART" id="SM00471">
    <property type="entry name" value="HDc"/>
    <property type="match status" value="1"/>
</dbReference>
<evidence type="ECO:0000259" key="7">
    <source>
        <dbReference type="PROSITE" id="PS51880"/>
    </source>
</evidence>
<dbReference type="Gene3D" id="3.30.70.260">
    <property type="match status" value="1"/>
</dbReference>
<evidence type="ECO:0000256" key="2">
    <source>
        <dbReference type="ARBA" id="ARBA00024329"/>
    </source>
</evidence>
<dbReference type="FunFam" id="3.30.460.10:FF:000001">
    <property type="entry name" value="GTP pyrophosphokinase RelA"/>
    <property type="match status" value="1"/>
</dbReference>
<dbReference type="PANTHER" id="PTHR21262:SF36">
    <property type="entry name" value="BIFUNCTIONAL (P)PPGPP SYNTHASE_HYDROLASE SPOT"/>
    <property type="match status" value="1"/>
</dbReference>
<dbReference type="UniPathway" id="UPA00908">
    <property type="reaction ID" value="UER00886"/>
</dbReference>
<comment type="function">
    <text evidence="5">In eubacteria ppGpp (guanosine 3'-diphosphate 5'-diphosphate) is a mediator of the stringent response that coordinates a variety of cellular activities in response to changes in nutritional abundance.</text>
</comment>
<dbReference type="Pfam" id="PF19296">
    <property type="entry name" value="RelA_AH_RIS"/>
    <property type="match status" value="1"/>
</dbReference>
<dbReference type="InterPro" id="IPR012675">
    <property type="entry name" value="Beta-grasp_dom_sf"/>
</dbReference>
<dbReference type="CDD" id="cd05399">
    <property type="entry name" value="NT_Rel-Spo_like"/>
    <property type="match status" value="1"/>
</dbReference>
<dbReference type="CDD" id="cd01668">
    <property type="entry name" value="TGS_RSH"/>
    <property type="match status" value="1"/>
</dbReference>
<evidence type="ECO:0000313" key="10">
    <source>
        <dbReference type="Proteomes" id="UP000030901"/>
    </source>
</evidence>
<dbReference type="InterPro" id="IPR033655">
    <property type="entry name" value="TGS_RelA/SpoT"/>
</dbReference>
<dbReference type="InterPro" id="IPR003607">
    <property type="entry name" value="HD/PDEase_dom"/>
</dbReference>
<dbReference type="GO" id="GO:0015949">
    <property type="term" value="P:nucleobase-containing small molecule interconversion"/>
    <property type="evidence" value="ECO:0007669"/>
    <property type="project" value="UniProtKB-ARBA"/>
</dbReference>
<comment type="pathway">
    <text evidence="2">Purine metabolism; ppGpp biosynthesis; ppGpp from GDP: step 1/1.</text>
</comment>
<dbReference type="Pfam" id="PF13328">
    <property type="entry name" value="HD_4"/>
    <property type="match status" value="1"/>
</dbReference>
<feature type="domain" description="TGS" evidence="7">
    <location>
        <begin position="391"/>
        <end position="452"/>
    </location>
</feature>
<evidence type="ECO:0000259" key="6">
    <source>
        <dbReference type="PROSITE" id="PS51831"/>
    </source>
</evidence>
<organism evidence="8 10">
    <name type="scientific">Frischella perrara</name>
    <dbReference type="NCBI Taxonomy" id="1267021"/>
    <lineage>
        <taxon>Bacteria</taxon>
        <taxon>Pseudomonadati</taxon>
        <taxon>Pseudomonadota</taxon>
        <taxon>Gammaproteobacteria</taxon>
        <taxon>Orbales</taxon>
        <taxon>Orbaceae</taxon>
        <taxon>Frischella</taxon>
    </lineage>
</organism>
<evidence type="ECO:0000313" key="11">
    <source>
        <dbReference type="Proteomes" id="UP000247838"/>
    </source>
</evidence>
<evidence type="ECO:0000313" key="9">
    <source>
        <dbReference type="EMBL" id="PXY96601.1"/>
    </source>
</evidence>
<feature type="domain" description="HD" evidence="6">
    <location>
        <begin position="49"/>
        <end position="148"/>
    </location>
</feature>
<dbReference type="Gene3D" id="3.10.20.30">
    <property type="match status" value="1"/>
</dbReference>
<dbReference type="InterPro" id="IPR004811">
    <property type="entry name" value="RelA/Spo_fam"/>
</dbReference>
<dbReference type="AlphaFoldDB" id="A0A0A7S073"/>
<dbReference type="SMART" id="SM00954">
    <property type="entry name" value="RelA_SpoT"/>
    <property type="match status" value="1"/>
</dbReference>
<dbReference type="SUPFAM" id="SSF81271">
    <property type="entry name" value="TGS-like"/>
    <property type="match status" value="1"/>
</dbReference>
<dbReference type="PANTHER" id="PTHR21262">
    <property type="entry name" value="GUANOSINE-3',5'-BIS DIPHOSPHATE 3'-PYROPHOSPHOHYDROLASE"/>
    <property type="match status" value="1"/>
</dbReference>
<sequence>MSANIQYFSPLEHLVKQYLPAKQIKEIREAYLFAYGAHDGQYRASGEPYIIHPVAVASILAKMRLDRETIIAALLHDTIEDTPVTYQDVVNKFGDHVALLVEGVSKLDKLKFRNRQEAQAENFRKMVMAMVEDVRVILIKLADRTHNMQTLDSLRPDKRRRIAKETLEIYAPLAHRLGIHHIKTELEVLSFSAMHPNRANVLNKVVDSARQTRKELIQRILLEIQDRLAKAKIKASVEGIEKNIYAIYQKLQHREQRFHSIMDIYKFRIIVDNIDNCYRVLGIIHNLYKPRHNRFKDYIAIPKANGYQSLHSSLIGPHGTPVEIQIRTTDMDQIAEMGVAAHWVYNKRNNLENTTAQIKAQRWLQTLLELQQSAGNSFEFIENVKSDLFPREIYVFTPKGRIVELPEGATPVDLAYAVHTDIGNQCIGALVDRKPYPLSQPLSNGQTVEILTSSSGRPNAGWLNFVVSSKARSRIKQVLKNLKRDDAIALGKRLLGYALADKGGIENVPPYVIDRIVSFAKLNSFDDLLAEIGLGNIMSQLVAKGIDHSEIIDETKSTKKLAITGAEGLLVTFAKCCHPIPVDPIIGYVNPEKGLTVHHESCRNITGYQNHPDKYIALEWSPSINQLFVAEILIDIVDNTANALEYIISTIKAESSNVKWLNTEEKDSRIYTIILHIEVKNLTQLNEIMRKISLQQDVVSVVRNIN</sequence>
<dbReference type="FunFam" id="1.10.3210.10:FF:000001">
    <property type="entry name" value="GTP pyrophosphokinase RelA"/>
    <property type="match status" value="1"/>
</dbReference>
<comment type="similarity">
    <text evidence="5">Belongs to the relA/spoT family.</text>
</comment>
<dbReference type="PROSITE" id="PS51880">
    <property type="entry name" value="TGS"/>
    <property type="match status" value="1"/>
</dbReference>
<dbReference type="GO" id="GO:0042594">
    <property type="term" value="P:response to starvation"/>
    <property type="evidence" value="ECO:0007669"/>
    <property type="project" value="TreeGrafter"/>
</dbReference>
<accession>A0A0A7S073</accession>
<dbReference type="STRING" id="1267021.FPB0191_00440"/>
<keyword evidence="10" id="KW-1185">Reference proteome</keyword>
<dbReference type="InterPro" id="IPR006674">
    <property type="entry name" value="HD_domain"/>
</dbReference>
<dbReference type="Gene3D" id="1.10.3210.10">
    <property type="entry name" value="Hypothetical protein af1432"/>
    <property type="match status" value="1"/>
</dbReference>
<dbReference type="EC" id="3.1.7.2" evidence="3"/>
<evidence type="ECO:0000313" key="8">
    <source>
        <dbReference type="EMBL" id="AJA44272.1"/>
    </source>
</evidence>
<dbReference type="NCBIfam" id="NF008303">
    <property type="entry name" value="PRK11092.1"/>
    <property type="match status" value="1"/>
</dbReference>
<dbReference type="InterPro" id="IPR002912">
    <property type="entry name" value="ACT_dom"/>
</dbReference>
<dbReference type="PROSITE" id="PS51831">
    <property type="entry name" value="HD"/>
    <property type="match status" value="1"/>
</dbReference>
<dbReference type="KEGG" id="fpp:FPB0191_00440"/>
<evidence type="ECO:0000256" key="4">
    <source>
        <dbReference type="ARBA" id="ARBA00047968"/>
    </source>
</evidence>
<dbReference type="InterPro" id="IPR007685">
    <property type="entry name" value="RelA_SpoT"/>
</dbReference>
<dbReference type="Pfam" id="PF04607">
    <property type="entry name" value="RelA_SpoT"/>
    <property type="match status" value="1"/>
</dbReference>
<evidence type="ECO:0000256" key="3">
    <source>
        <dbReference type="ARBA" id="ARBA00024387"/>
    </source>
</evidence>
<dbReference type="InterPro" id="IPR012676">
    <property type="entry name" value="TGS-like"/>
</dbReference>
<reference evidence="9 11" key="2">
    <citation type="submission" date="2018-05" db="EMBL/GenBank/DDBJ databases">
        <title>Reference genomes for bee gut microbiota database.</title>
        <authorList>
            <person name="Ellegaard K.M."/>
        </authorList>
    </citation>
    <scope>NUCLEOTIDE SEQUENCE [LARGE SCALE GENOMIC DNA]</scope>
    <source>
        <strain evidence="9 11">ESL0167</strain>
    </source>
</reference>
<dbReference type="OrthoDB" id="9805041at2"/>
<dbReference type="HOGENOM" id="CLU_012300_3_0_6"/>
<protein>
    <recommendedName>
        <fullName evidence="3">guanosine-3',5'-bis(diphosphate) 3'-diphosphatase</fullName>
        <ecNumber evidence="3">3.1.7.2</ecNumber>
    </recommendedName>
</protein>
<evidence type="ECO:0000256" key="5">
    <source>
        <dbReference type="RuleBase" id="RU003847"/>
    </source>
</evidence>
<dbReference type="Proteomes" id="UP000247838">
    <property type="component" value="Unassembled WGS sequence"/>
</dbReference>
<dbReference type="EMBL" id="CP009056">
    <property type="protein sequence ID" value="AJA44272.1"/>
    <property type="molecule type" value="Genomic_DNA"/>
</dbReference>
<keyword evidence="1 8" id="KW-0378">Hydrolase</keyword>
<dbReference type="CDD" id="cd00077">
    <property type="entry name" value="HDc"/>
    <property type="match status" value="1"/>
</dbReference>
<dbReference type="InterPro" id="IPR045600">
    <property type="entry name" value="RelA/SpoT_AH_RIS"/>
</dbReference>
<dbReference type="InterPro" id="IPR004095">
    <property type="entry name" value="TGS"/>
</dbReference>
<dbReference type="EMBL" id="QGLM01000005">
    <property type="protein sequence ID" value="PXY96601.1"/>
    <property type="molecule type" value="Genomic_DNA"/>
</dbReference>
<proteinExistence type="inferred from homology"/>
<dbReference type="Proteomes" id="UP000030901">
    <property type="component" value="Chromosome"/>
</dbReference>
<evidence type="ECO:0000256" key="1">
    <source>
        <dbReference type="ARBA" id="ARBA00022801"/>
    </source>
</evidence>
<dbReference type="FunFam" id="3.10.20.30:FF:000002">
    <property type="entry name" value="GTP pyrophosphokinase (RelA/SpoT)"/>
    <property type="match status" value="1"/>
</dbReference>
<gene>
    <name evidence="9" type="ORF">DKK76_02095</name>
    <name evidence="8" type="ORF">FPB0191_00440</name>
</gene>
<name>A0A0A7S073_FRIPE</name>
<dbReference type="InterPro" id="IPR043519">
    <property type="entry name" value="NT_sf"/>
</dbReference>
<dbReference type="Pfam" id="PF13291">
    <property type="entry name" value="ACT_4"/>
    <property type="match status" value="1"/>
</dbReference>
<dbReference type="Gene3D" id="3.30.460.10">
    <property type="entry name" value="Beta Polymerase, domain 2"/>
    <property type="match status" value="1"/>
</dbReference>
<dbReference type="SUPFAM" id="SSF109604">
    <property type="entry name" value="HD-domain/PDEase-like"/>
    <property type="match status" value="1"/>
</dbReference>
<dbReference type="SUPFAM" id="SSF81301">
    <property type="entry name" value="Nucleotidyltransferase"/>
    <property type="match status" value="1"/>
</dbReference>
<dbReference type="NCBIfam" id="TIGR00691">
    <property type="entry name" value="spoT_relA"/>
    <property type="match status" value="1"/>
</dbReference>
<dbReference type="GO" id="GO:0005886">
    <property type="term" value="C:plasma membrane"/>
    <property type="evidence" value="ECO:0007669"/>
    <property type="project" value="TreeGrafter"/>
</dbReference>
<dbReference type="Pfam" id="PF02824">
    <property type="entry name" value="TGS"/>
    <property type="match status" value="1"/>
</dbReference>
<comment type="catalytic activity">
    <reaction evidence="4">
        <text>guanosine 3',5'-bis(diphosphate) + H2O = GDP + diphosphate + H(+)</text>
        <dbReference type="Rhea" id="RHEA:14253"/>
        <dbReference type="ChEBI" id="CHEBI:15377"/>
        <dbReference type="ChEBI" id="CHEBI:15378"/>
        <dbReference type="ChEBI" id="CHEBI:33019"/>
        <dbReference type="ChEBI" id="CHEBI:58189"/>
        <dbReference type="ChEBI" id="CHEBI:77828"/>
        <dbReference type="EC" id="3.1.7.2"/>
    </reaction>
</comment>
<dbReference type="GO" id="GO:0015970">
    <property type="term" value="P:guanosine tetraphosphate biosynthetic process"/>
    <property type="evidence" value="ECO:0007669"/>
    <property type="project" value="UniProtKB-UniPathway"/>
</dbReference>
<reference evidence="8 10" key="1">
    <citation type="journal article" date="2014" name="Appl. Environ. Microbiol.">
        <title>Gut symbionts from distinct hosts exhibit genotoxic activity via divergent colibactin biosynthetic pathways.</title>
        <authorList>
            <person name="Engel P."/>
            <person name="Vizcaino M.I."/>
            <person name="Crawford J.M."/>
        </authorList>
    </citation>
    <scope>NUCLEOTIDE SEQUENCE [LARGE SCALE GENOMIC DNA]</scope>
    <source>
        <strain evidence="8 10">PEB0191</strain>
    </source>
</reference>
<dbReference type="GO" id="GO:0008893">
    <property type="term" value="F:guanosine-3',5'-bis(diphosphate) 3'-diphosphatase activity"/>
    <property type="evidence" value="ECO:0007669"/>
    <property type="project" value="UniProtKB-EC"/>
</dbReference>